<evidence type="ECO:0000256" key="2">
    <source>
        <dbReference type="ARBA" id="ARBA00023235"/>
    </source>
</evidence>
<accession>A0A1H2QH33</accession>
<evidence type="ECO:0000313" key="4">
    <source>
        <dbReference type="EMBL" id="SDW06481.1"/>
    </source>
</evidence>
<evidence type="ECO:0000259" key="3">
    <source>
        <dbReference type="Pfam" id="PF01361"/>
    </source>
</evidence>
<dbReference type="AlphaFoldDB" id="A0A1H2QH33"/>
<organism evidence="4 5">
    <name type="scientific">Saccharopolyspora shandongensis</name>
    <dbReference type="NCBI Taxonomy" id="418495"/>
    <lineage>
        <taxon>Bacteria</taxon>
        <taxon>Bacillati</taxon>
        <taxon>Actinomycetota</taxon>
        <taxon>Actinomycetes</taxon>
        <taxon>Pseudonocardiales</taxon>
        <taxon>Pseudonocardiaceae</taxon>
        <taxon>Saccharopolyspora</taxon>
    </lineage>
</organism>
<dbReference type="Pfam" id="PF01361">
    <property type="entry name" value="Tautomerase"/>
    <property type="match status" value="1"/>
</dbReference>
<dbReference type="RefSeq" id="WP_093260026.1">
    <property type="nucleotide sequence ID" value="NZ_FNOK01000001.1"/>
</dbReference>
<evidence type="ECO:0000256" key="1">
    <source>
        <dbReference type="ARBA" id="ARBA00006723"/>
    </source>
</evidence>
<dbReference type="InterPro" id="IPR004370">
    <property type="entry name" value="4-OT-like_dom"/>
</dbReference>
<dbReference type="EMBL" id="FNOK01000001">
    <property type="protein sequence ID" value="SDW06481.1"/>
    <property type="molecule type" value="Genomic_DNA"/>
</dbReference>
<dbReference type="GO" id="GO:0016853">
    <property type="term" value="F:isomerase activity"/>
    <property type="evidence" value="ECO:0007669"/>
    <property type="project" value="UniProtKB-KW"/>
</dbReference>
<proteinExistence type="inferred from homology"/>
<gene>
    <name evidence="4" type="ORF">SAMN05216215_1001104</name>
</gene>
<dbReference type="InterPro" id="IPR014347">
    <property type="entry name" value="Tautomerase/MIF_sf"/>
</dbReference>
<dbReference type="Proteomes" id="UP000199529">
    <property type="component" value="Unassembled WGS sequence"/>
</dbReference>
<dbReference type="PANTHER" id="PTHR35530">
    <property type="entry name" value="TAUTOMERASE-RELATED"/>
    <property type="match status" value="1"/>
</dbReference>
<sequence>MPHVRIDWFQGRTAEQKRELAEVLTREICRIGRCEPDAVGIVFTDVDKENWARAGKLFADG</sequence>
<evidence type="ECO:0000313" key="5">
    <source>
        <dbReference type="Proteomes" id="UP000199529"/>
    </source>
</evidence>
<comment type="similarity">
    <text evidence="1">Belongs to the 4-oxalocrotonate tautomerase family.</text>
</comment>
<dbReference type="STRING" id="418495.SAMN05216215_1001104"/>
<dbReference type="Gene3D" id="3.30.429.10">
    <property type="entry name" value="Macrophage Migration Inhibitory Factor"/>
    <property type="match status" value="1"/>
</dbReference>
<protein>
    <submittedName>
        <fullName evidence="4">4-oxalocrotonate tautomerase</fullName>
    </submittedName>
</protein>
<dbReference type="PANTHER" id="PTHR35530:SF2">
    <property type="entry name" value="BSL4019 PROTEIN"/>
    <property type="match status" value="1"/>
</dbReference>
<dbReference type="SUPFAM" id="SSF55331">
    <property type="entry name" value="Tautomerase/MIF"/>
    <property type="match status" value="1"/>
</dbReference>
<name>A0A1H2QH33_9PSEU</name>
<dbReference type="OrthoDB" id="4965437at2"/>
<feature type="domain" description="4-oxalocrotonate tautomerase-like" evidence="3">
    <location>
        <begin position="2"/>
        <end position="60"/>
    </location>
</feature>
<reference evidence="5" key="1">
    <citation type="submission" date="2016-10" db="EMBL/GenBank/DDBJ databases">
        <authorList>
            <person name="Varghese N."/>
            <person name="Submissions S."/>
        </authorList>
    </citation>
    <scope>NUCLEOTIDE SEQUENCE [LARGE SCALE GENOMIC DNA]</scope>
    <source>
        <strain evidence="5">CGMCC 4.3530</strain>
    </source>
</reference>
<keyword evidence="2" id="KW-0413">Isomerase</keyword>
<keyword evidence="5" id="KW-1185">Reference proteome</keyword>